<reference evidence="10" key="1">
    <citation type="journal article" date="2019" name="Int. J. Syst. Evol. Microbiol.">
        <title>The Global Catalogue of Microorganisms (GCM) 10K type strain sequencing project: providing services to taxonomists for standard genome sequencing and annotation.</title>
        <authorList>
            <consortium name="The Broad Institute Genomics Platform"/>
            <consortium name="The Broad Institute Genome Sequencing Center for Infectious Disease"/>
            <person name="Wu L."/>
            <person name="Ma J."/>
        </authorList>
    </citation>
    <scope>NUCLEOTIDE SEQUENCE [LARGE SCALE GENOMIC DNA]</scope>
    <source>
        <strain evidence="10">JCM 17805</strain>
    </source>
</reference>
<dbReference type="Gene3D" id="1.10.3720.10">
    <property type="entry name" value="MetI-like"/>
    <property type="match status" value="2"/>
</dbReference>
<dbReference type="InterPro" id="IPR000515">
    <property type="entry name" value="MetI-like"/>
</dbReference>
<dbReference type="EMBL" id="BAABFL010000426">
    <property type="protein sequence ID" value="GAA4650886.1"/>
    <property type="molecule type" value="Genomic_DNA"/>
</dbReference>
<dbReference type="PROSITE" id="PS50928">
    <property type="entry name" value="ABC_TM1"/>
    <property type="match status" value="2"/>
</dbReference>
<keyword evidence="5 7" id="KW-1133">Transmembrane helix</keyword>
<evidence type="ECO:0000256" key="7">
    <source>
        <dbReference type="RuleBase" id="RU363032"/>
    </source>
</evidence>
<evidence type="ECO:0000256" key="6">
    <source>
        <dbReference type="ARBA" id="ARBA00023136"/>
    </source>
</evidence>
<protein>
    <submittedName>
        <fullName evidence="9">Iron ABC transporter permease</fullName>
    </submittedName>
</protein>
<feature type="transmembrane region" description="Helical" evidence="7">
    <location>
        <begin position="536"/>
        <end position="555"/>
    </location>
</feature>
<dbReference type="InterPro" id="IPR035906">
    <property type="entry name" value="MetI-like_sf"/>
</dbReference>
<dbReference type="PANTHER" id="PTHR30183">
    <property type="entry name" value="MOLYBDENUM TRANSPORT SYSTEM PERMEASE PROTEIN MODB"/>
    <property type="match status" value="1"/>
</dbReference>
<keyword evidence="4 7" id="KW-0812">Transmembrane</keyword>
<accession>A0ABP8V6G7</accession>
<evidence type="ECO:0000256" key="2">
    <source>
        <dbReference type="ARBA" id="ARBA00022448"/>
    </source>
</evidence>
<dbReference type="CDD" id="cd06261">
    <property type="entry name" value="TM_PBP2"/>
    <property type="match status" value="2"/>
</dbReference>
<evidence type="ECO:0000313" key="9">
    <source>
        <dbReference type="EMBL" id="GAA4650886.1"/>
    </source>
</evidence>
<dbReference type="RefSeq" id="WP_345197149.1">
    <property type="nucleotide sequence ID" value="NZ_BAABFL010000426.1"/>
</dbReference>
<feature type="transmembrane region" description="Helical" evidence="7">
    <location>
        <begin position="259"/>
        <end position="277"/>
    </location>
</feature>
<comment type="similarity">
    <text evidence="7">Belongs to the binding-protein-dependent transport system permease family.</text>
</comment>
<feature type="domain" description="ABC transmembrane type-1" evidence="8">
    <location>
        <begin position="76"/>
        <end position="276"/>
    </location>
</feature>
<evidence type="ECO:0000313" key="10">
    <source>
        <dbReference type="Proteomes" id="UP001500604"/>
    </source>
</evidence>
<evidence type="ECO:0000259" key="8">
    <source>
        <dbReference type="PROSITE" id="PS50928"/>
    </source>
</evidence>
<feature type="transmembrane region" description="Helical" evidence="7">
    <location>
        <begin position="36"/>
        <end position="59"/>
    </location>
</feature>
<feature type="transmembrane region" description="Helical" evidence="7">
    <location>
        <begin position="79"/>
        <end position="103"/>
    </location>
</feature>
<feature type="domain" description="ABC transmembrane type-1" evidence="8">
    <location>
        <begin position="348"/>
        <end position="554"/>
    </location>
</feature>
<feature type="transmembrane region" description="Helical" evidence="7">
    <location>
        <begin position="216"/>
        <end position="239"/>
    </location>
</feature>
<feature type="transmembrane region" description="Helical" evidence="7">
    <location>
        <begin position="306"/>
        <end position="332"/>
    </location>
</feature>
<gene>
    <name evidence="9" type="ORF">GCM10023116_31690</name>
</gene>
<evidence type="ECO:0000256" key="3">
    <source>
        <dbReference type="ARBA" id="ARBA00022475"/>
    </source>
</evidence>
<evidence type="ECO:0000256" key="5">
    <source>
        <dbReference type="ARBA" id="ARBA00022989"/>
    </source>
</evidence>
<keyword evidence="3" id="KW-1003">Cell membrane</keyword>
<dbReference type="SUPFAM" id="SSF161098">
    <property type="entry name" value="MetI-like"/>
    <property type="match status" value="2"/>
</dbReference>
<dbReference type="Pfam" id="PF00528">
    <property type="entry name" value="BPD_transp_1"/>
    <property type="match status" value="2"/>
</dbReference>
<feature type="transmembrane region" description="Helical" evidence="7">
    <location>
        <begin position="115"/>
        <end position="137"/>
    </location>
</feature>
<sequence length="561" mass="60965">MLSSGAITLPDPARSPIGGGRSVFRGILHRWLGWRLVALAIAGGVAIPVIVLLLSWHYIQVDIWQHLIETQLARLLGNTAILVAGVGVGVTVLGVALAALVTLCEFPGRKWLDWALILPFAIPAYVLAFVYLGVFDFSGPLQGWLRAVVPGFTWVDIRGAGGMITTLVLVFYPYVYMLARTAFLRQGRSTLEAARLLGLSPLQAFFRVTLPMARPAIAGGVALALMETMADFGAVSVFNYDTLTTAIYKTWYGFFNLQAAAQLASLLLLLIFLLLAAERWSRGRARYTCHERQQPLSRTRLTGAKAWLASSLCLTVFSLAFVIPVVQLLYWIATNALQDLNARYLELAFNTLLLAASAAGITVVLALLLVFAGRMQPDRCVLRSVRVATTGYALPGSVLAVGVMTAFSWLDHGLVATLQESLGLPVQQVFLGSWMALVLAYCIRFLAVAFEPLSGSIAQIRPALQEAAKTLGADSLTVIRRVYLPMLAPGVLTAALLVFVDVLKEMPATLLMRPFGWDTLAVRIHEMTSEGHWERAALPALTLVIAGFLPVVLLMRRSAAH</sequence>
<feature type="transmembrane region" description="Helical" evidence="7">
    <location>
        <begin position="392"/>
        <end position="410"/>
    </location>
</feature>
<evidence type="ECO:0000256" key="1">
    <source>
        <dbReference type="ARBA" id="ARBA00004651"/>
    </source>
</evidence>
<feature type="transmembrane region" description="Helical" evidence="7">
    <location>
        <begin position="157"/>
        <end position="179"/>
    </location>
</feature>
<dbReference type="Proteomes" id="UP001500604">
    <property type="component" value="Unassembled WGS sequence"/>
</dbReference>
<organism evidence="9 10">
    <name type="scientific">Kistimonas scapharcae</name>
    <dbReference type="NCBI Taxonomy" id="1036133"/>
    <lineage>
        <taxon>Bacteria</taxon>
        <taxon>Pseudomonadati</taxon>
        <taxon>Pseudomonadota</taxon>
        <taxon>Gammaproteobacteria</taxon>
        <taxon>Oceanospirillales</taxon>
        <taxon>Endozoicomonadaceae</taxon>
        <taxon>Kistimonas</taxon>
    </lineage>
</organism>
<feature type="transmembrane region" description="Helical" evidence="7">
    <location>
        <begin position="352"/>
        <end position="371"/>
    </location>
</feature>
<comment type="subcellular location">
    <subcellularLocation>
        <location evidence="1 7">Cell membrane</location>
        <topology evidence="1 7">Multi-pass membrane protein</topology>
    </subcellularLocation>
</comment>
<keyword evidence="2 7" id="KW-0813">Transport</keyword>
<name>A0ABP8V6G7_9GAMM</name>
<dbReference type="PANTHER" id="PTHR30183:SF2">
    <property type="entry name" value="IRON UTILIZATION PROTEIN"/>
    <property type="match status" value="1"/>
</dbReference>
<evidence type="ECO:0000256" key="4">
    <source>
        <dbReference type="ARBA" id="ARBA00022692"/>
    </source>
</evidence>
<proteinExistence type="inferred from homology"/>
<keyword evidence="10" id="KW-1185">Reference proteome</keyword>
<feature type="transmembrane region" description="Helical" evidence="7">
    <location>
        <begin position="482"/>
        <end position="503"/>
    </location>
</feature>
<keyword evidence="6 7" id="KW-0472">Membrane</keyword>
<feature type="transmembrane region" description="Helical" evidence="7">
    <location>
        <begin position="430"/>
        <end position="450"/>
    </location>
</feature>
<comment type="caution">
    <text evidence="9">The sequence shown here is derived from an EMBL/GenBank/DDBJ whole genome shotgun (WGS) entry which is preliminary data.</text>
</comment>